<protein>
    <recommendedName>
        <fullName evidence="3">Hint domain-containing protein</fullName>
    </recommendedName>
</protein>
<dbReference type="InterPro" id="IPR050708">
    <property type="entry name" value="T6SS_VgrG/RHS"/>
</dbReference>
<dbReference type="InterPro" id="IPR022385">
    <property type="entry name" value="Rhs_assc_core"/>
</dbReference>
<feature type="compositionally biased region" description="Basic residues" evidence="1">
    <location>
        <begin position="1565"/>
        <end position="1575"/>
    </location>
</feature>
<evidence type="ECO:0000313" key="5">
    <source>
        <dbReference type="Proteomes" id="UP000664417"/>
    </source>
</evidence>
<keyword evidence="2" id="KW-0732">Signal</keyword>
<dbReference type="PROSITE" id="PS00018">
    <property type="entry name" value="EF_HAND_1"/>
    <property type="match status" value="1"/>
</dbReference>
<dbReference type="CDD" id="cd00081">
    <property type="entry name" value="Hint"/>
    <property type="match status" value="1"/>
</dbReference>
<proteinExistence type="predicted"/>
<dbReference type="PROSITE" id="PS50817">
    <property type="entry name" value="INTEIN_N_TER"/>
    <property type="match status" value="1"/>
</dbReference>
<evidence type="ECO:0000256" key="1">
    <source>
        <dbReference type="SAM" id="MobiDB-lite"/>
    </source>
</evidence>
<dbReference type="Proteomes" id="UP000664417">
    <property type="component" value="Unassembled WGS sequence"/>
</dbReference>
<organism evidence="4 5">
    <name type="scientific">Acanthopleuribacter pedis</name>
    <dbReference type="NCBI Taxonomy" id="442870"/>
    <lineage>
        <taxon>Bacteria</taxon>
        <taxon>Pseudomonadati</taxon>
        <taxon>Acidobacteriota</taxon>
        <taxon>Holophagae</taxon>
        <taxon>Acanthopleuribacterales</taxon>
        <taxon>Acanthopleuribacteraceae</taxon>
        <taxon>Acanthopleuribacter</taxon>
    </lineage>
</organism>
<dbReference type="EMBL" id="JAFREP010000004">
    <property type="protein sequence ID" value="MBO1317981.1"/>
    <property type="molecule type" value="Genomic_DNA"/>
</dbReference>
<feature type="signal peptide" evidence="2">
    <location>
        <begin position="1"/>
        <end position="19"/>
    </location>
</feature>
<feature type="region of interest" description="Disordered" evidence="1">
    <location>
        <begin position="1561"/>
        <end position="1581"/>
    </location>
</feature>
<accession>A0A8J7QBN1</accession>
<dbReference type="SMART" id="SM00306">
    <property type="entry name" value="HintN"/>
    <property type="match status" value="1"/>
</dbReference>
<dbReference type="InterPro" id="IPR003587">
    <property type="entry name" value="Hint_dom_N"/>
</dbReference>
<dbReference type="InterPro" id="IPR006141">
    <property type="entry name" value="Intein_N"/>
</dbReference>
<dbReference type="InterPro" id="IPR018247">
    <property type="entry name" value="EF_Hand_1_Ca_BS"/>
</dbReference>
<reference evidence="4" key="1">
    <citation type="submission" date="2021-03" db="EMBL/GenBank/DDBJ databases">
        <authorList>
            <person name="Wang G."/>
        </authorList>
    </citation>
    <scope>NUCLEOTIDE SEQUENCE</scope>
    <source>
        <strain evidence="4">KCTC 12899</strain>
    </source>
</reference>
<dbReference type="NCBIfam" id="TIGR03696">
    <property type="entry name" value="Rhs_assc_core"/>
    <property type="match status" value="1"/>
</dbReference>
<evidence type="ECO:0000256" key="2">
    <source>
        <dbReference type="SAM" id="SignalP"/>
    </source>
</evidence>
<dbReference type="PANTHER" id="PTHR32305:SF15">
    <property type="entry name" value="PROTEIN RHSA-RELATED"/>
    <property type="match status" value="1"/>
</dbReference>
<keyword evidence="5" id="KW-1185">Reference proteome</keyword>
<feature type="chain" id="PRO_5035160278" description="Hint domain-containing protein" evidence="2">
    <location>
        <begin position="20"/>
        <end position="1838"/>
    </location>
</feature>
<dbReference type="SUPFAM" id="SSF51294">
    <property type="entry name" value="Hedgehog/intein (Hint) domain"/>
    <property type="match status" value="1"/>
</dbReference>
<name>A0A8J7QBN1_9BACT</name>
<dbReference type="PANTHER" id="PTHR32305">
    <property type="match status" value="1"/>
</dbReference>
<evidence type="ECO:0000259" key="3">
    <source>
        <dbReference type="SMART" id="SM00306"/>
    </source>
</evidence>
<gene>
    <name evidence="4" type="ORF">J3U88_05865</name>
</gene>
<comment type="caution">
    <text evidence="4">The sequence shown here is derived from an EMBL/GenBank/DDBJ whole genome shotgun (WGS) entry which is preliminary data.</text>
</comment>
<feature type="region of interest" description="Disordered" evidence="1">
    <location>
        <begin position="1778"/>
        <end position="1822"/>
    </location>
</feature>
<dbReference type="Gene3D" id="2.180.10.10">
    <property type="entry name" value="RHS repeat-associated core"/>
    <property type="match status" value="2"/>
</dbReference>
<dbReference type="InterPro" id="IPR036844">
    <property type="entry name" value="Hint_dom_sf"/>
</dbReference>
<dbReference type="Gene3D" id="2.170.16.10">
    <property type="entry name" value="Hedgehog/Intein (Hint) domain"/>
    <property type="match status" value="1"/>
</dbReference>
<evidence type="ECO:0000313" key="4">
    <source>
        <dbReference type="EMBL" id="MBO1317981.1"/>
    </source>
</evidence>
<dbReference type="RefSeq" id="WP_207857519.1">
    <property type="nucleotide sequence ID" value="NZ_JAFREP010000004.1"/>
</dbReference>
<dbReference type="Pfam" id="PF07591">
    <property type="entry name" value="PT-HINT"/>
    <property type="match status" value="1"/>
</dbReference>
<sequence length="1838" mass="206452">MRLSILLALCWAVLLPVHASKRAANPERPSQRVAAFSVYNPAAHKAPGDIETNLDRPEFDLARAFDGASPNASVDLYSGGLVIQAQDLFMPGPYGVNLEVNRDFNGKVYVPRADDQRVRAPDSWVGVGWSLNWGILTVTEPTVVFQLSGYPIQRMYLATDGTGTDPAGNPTHDYRFASPITGDQIQPYMSKNFWRAWTEPSQIEGDPIWYVQDTAGKLFQIEKVDHAVGGYATTRIWHPKSPSTDIRFAYEPGFIRITHRPAPESQNQVMVSLSNGVLQEIRAGNRSLRYQVSRCGGNPQDPDERNCLTSFTNSENETTAYDYGSQTGNRYAELDKITTPMGGEYTYEYGDETYYHFLSPTGEYNTRVISRWRRGDQVWNYDYQHPQVDRYDQERQFYVATDVMLLTTVTGPENTKQQYHFNTYSGDIVDDQTLTTWAHDAGRLIRSIDYHREYWNLEPITGGQYQIASGLTEDGRLASLYFTHAAHPEDGKQPHAFLSAKSADGFHPKDEFPGVGDGPNPLILNETSYRFEERGETELPKGAVLMWLDDPYARPKEVLTKRFNQKAPENNHVTRRELVYATTDAQKTHNQVFLVEEDRLFHNGRNPSVDTVILPTKKAEADTPATVLIREYNDFGDQTTSTARDRVTDQEHTVITTPEYRNFRVTVSEPNRDDMRVNYRAGLAWQVENLVEGQWITLRTADYDLFGNMIAWRNSLGQETTFEYDRTGRIRFERYPLMVPTETQYSIGNGGVVRRQIGQGPWEEISFDVYGRKTDHRKSEIPSAQFTYVYDELDRLVELTHPNGGVETWRFDEIGRVTELKRERDDREEIQRWRYLSGTSVLHTDARGGSTYKADDGGGFPLLFVDQAGNQTDIETDAFGRVVRVAHGTAVRTRKYSGLGRLLEEVHPETGLQTLEYDSTGDVRITRFFADPEQRNNPYKVHRFSYDGRGRIKHQTADSPVSNAPFIRWEYDHENLVSIHNEEADIVFDYDDANRLEARRFQLRQYSGGPLITRYGYTDEGHLEWMEYPSGSRVTQTFDEGKHLRGATVATGFGAGPLVEDLEYAPGLGQSPNPVPRAWNLGNQTREDRFFGPYGRPFAEEVRQTWLDGARVIRKERTFDILGRVTTHASFSGEGSVPSQVAEYRYDALSRLVRADYRDQQSGHSQFDEFYYDVDNNLLAYGGNGENTPMQYPVTADFNEDGEISIADLHGFAFGSVEDGEAEFARDLDGDGKVTLLDAAKQGINVAPFATPEEPVTNRLVGWEYTDDGNVTQTPDGKRYQYNTWSQLVGFGDNERLAYGPESNRILEWRDGDSAKKFTLFNDSGDPIAEYRFDGSSLTLTKETYYFGGKPVASDIYESEGSSCHERVWFHADYLGSPTDYTDDSGSLAGFQSFAAFGQKWTSDMECVPVGRGFTGHQGLADSDLTWMKARSYSNRYGRFLQPDPITITLGRLADPGQLNLYTYVDNSPTLGVDPDGEAVWHVAGALVGGGADLASQLILNGGDFDKVSWASVGGSAVAGAFGGGALRATAKLGGSVVRVVGNEFKKQMIDNLTDEVIPLPIPSRKPKGAPKKGPRNQPSKSECFPVGTLVLAENGLIPIEEIEVGDWVWSRDDQTGIEDWQQVIRVFQRETDSLRVLSFIDADGSLFEIQATAEHPFWAEPGLWVSAGDLVRGQKVWTRLGWTEVQVNRTKSVEKGVYNFEVRNFHTYFVGAFGFWVHNSCDDIQRIGGSSVDNLRLKEAEKNLSPPGISVLKSDSPQEAAEQMRSAFPKATKLHEASETVGSSSAEKIQEAGFSVMKDPTKKFPNHNRITHPEGVDGFSDANLEKLSNAFKDSKGN</sequence>
<dbReference type="GO" id="GO:0016539">
    <property type="term" value="P:intein-mediated protein splicing"/>
    <property type="evidence" value="ECO:0007669"/>
    <property type="project" value="InterPro"/>
</dbReference>
<feature type="domain" description="Hint" evidence="3">
    <location>
        <begin position="1582"/>
        <end position="1681"/>
    </location>
</feature>